<sequence>MKGLLPLVKAWFGKIWDVKDVIYLRFYKKLVVKGALLYAKVGYAVV</sequence>
<organism evidence="1 2">
    <name type="scientific">Maribacter caenipelagi</name>
    <dbReference type="NCBI Taxonomy" id="1447781"/>
    <lineage>
        <taxon>Bacteria</taxon>
        <taxon>Pseudomonadati</taxon>
        <taxon>Bacteroidota</taxon>
        <taxon>Flavobacteriia</taxon>
        <taxon>Flavobacteriales</taxon>
        <taxon>Flavobacteriaceae</taxon>
        <taxon>Maribacter</taxon>
    </lineage>
</organism>
<protein>
    <submittedName>
        <fullName evidence="1">Uncharacterized protein</fullName>
    </submittedName>
</protein>
<evidence type="ECO:0000313" key="2">
    <source>
        <dbReference type="Proteomes" id="UP000295274"/>
    </source>
</evidence>
<accession>A0A4R7D2X8</accession>
<name>A0A4R7D2X8_9FLAO</name>
<gene>
    <name evidence="1" type="ORF">DFQ03_2528</name>
</gene>
<dbReference type="Proteomes" id="UP000295274">
    <property type="component" value="Unassembled WGS sequence"/>
</dbReference>
<keyword evidence="2" id="KW-1185">Reference proteome</keyword>
<dbReference type="AlphaFoldDB" id="A0A4R7D2X8"/>
<proteinExistence type="predicted"/>
<dbReference type="EMBL" id="SNZW01000015">
    <property type="protein sequence ID" value="TDS14441.1"/>
    <property type="molecule type" value="Genomic_DNA"/>
</dbReference>
<dbReference type="RefSeq" id="WP_166637468.1">
    <property type="nucleotide sequence ID" value="NZ_SNZW01000015.1"/>
</dbReference>
<evidence type="ECO:0000313" key="1">
    <source>
        <dbReference type="EMBL" id="TDS14441.1"/>
    </source>
</evidence>
<reference evidence="1 2" key="1">
    <citation type="submission" date="2019-03" db="EMBL/GenBank/DDBJ databases">
        <title>Genomic Encyclopedia of Type Strains, Phase III (KMG-III): the genomes of soil and plant-associated and newly described type strains.</title>
        <authorList>
            <person name="Whitman W."/>
        </authorList>
    </citation>
    <scope>NUCLEOTIDE SEQUENCE [LARGE SCALE GENOMIC DNA]</scope>
    <source>
        <strain evidence="1 2">CECT 8455</strain>
    </source>
</reference>
<comment type="caution">
    <text evidence="1">The sequence shown here is derived from an EMBL/GenBank/DDBJ whole genome shotgun (WGS) entry which is preliminary data.</text>
</comment>